<dbReference type="PANTHER" id="PTHR46268:SF6">
    <property type="entry name" value="UNIVERSAL STRESS PROTEIN UP12"/>
    <property type="match status" value="1"/>
</dbReference>
<reference evidence="3 6" key="2">
    <citation type="submission" date="2018-07" db="EMBL/GenBank/DDBJ databases">
        <title>Genome sequences of Haloplanus sp. CBA1113.</title>
        <authorList>
            <person name="Kim Y.B."/>
            <person name="Roh S.W."/>
        </authorList>
    </citation>
    <scope>NUCLEOTIDE SEQUENCE [LARGE SCALE GENOMIC DNA]</scope>
    <source>
        <strain evidence="3 6">CBA1113</strain>
    </source>
</reference>
<keyword evidence="6" id="KW-1185">Reference proteome</keyword>
<comment type="similarity">
    <text evidence="1">Belongs to the universal stress protein A family.</text>
</comment>
<evidence type="ECO:0000313" key="5">
    <source>
        <dbReference type="Proteomes" id="UP000252985"/>
    </source>
</evidence>
<dbReference type="OrthoDB" id="105697at2157"/>
<evidence type="ECO:0000313" key="4">
    <source>
        <dbReference type="EMBL" id="AXG09812.1"/>
    </source>
</evidence>
<dbReference type="InterPro" id="IPR006015">
    <property type="entry name" value="Universal_stress_UspA"/>
</dbReference>
<dbReference type="PRINTS" id="PR01438">
    <property type="entry name" value="UNVRSLSTRESS"/>
</dbReference>
<dbReference type="RefSeq" id="WP_114585532.1">
    <property type="nucleotide sequence ID" value="NZ_CP031148.1"/>
</dbReference>
<organism evidence="3 6">
    <name type="scientific">Haloplanus rubicundus</name>
    <dbReference type="NCBI Taxonomy" id="1547898"/>
    <lineage>
        <taxon>Archaea</taxon>
        <taxon>Methanobacteriati</taxon>
        <taxon>Methanobacteriota</taxon>
        <taxon>Stenosarchaea group</taxon>
        <taxon>Halobacteria</taxon>
        <taxon>Halobacteriales</taxon>
        <taxon>Haloferacaceae</taxon>
        <taxon>Haloplanus</taxon>
    </lineage>
</organism>
<dbReference type="Proteomes" id="UP000253273">
    <property type="component" value="Chromosome"/>
</dbReference>
<accession>A0A345E2H1</accession>
<evidence type="ECO:0000259" key="2">
    <source>
        <dbReference type="Pfam" id="PF00582"/>
    </source>
</evidence>
<sequence length="298" mass="32133">MFEQILFPTDGSDGAAFAFNHVVDLAARHDATVHILNVADTTGNGILQIRGDDIDSLEQEGDRIVSEAANRAHQRGIDTVTEVRQGEPYREIADYAETHGFDLVVMPTHGRRGLERFLLGSTCERVVRRADVPVLTIRPDDDVRVTHPYQNVLVPTDGSNCANQALAIGADVADGEDATLHLLSVIAITALGADARPDIQMGMLEENAHELLDEAAAFAENAGIETASTTVEYAPSIHKAILTHIDDHDIDLVVVGTHGRTGFDRYVLGSVTEYLVRTSPIPVLTVRAPEADTKDGSG</sequence>
<dbReference type="CDD" id="cd00293">
    <property type="entry name" value="USP-like"/>
    <property type="match status" value="2"/>
</dbReference>
<dbReference type="KEGG" id="haq:DU484_08085"/>
<dbReference type="AlphaFoldDB" id="A0A345E2H1"/>
<feature type="domain" description="UspA" evidence="2">
    <location>
        <begin position="1"/>
        <end position="138"/>
    </location>
</feature>
<gene>
    <name evidence="4" type="ORF">DU484_08085</name>
    <name evidence="3" type="ORF">DU500_08125</name>
</gene>
<protein>
    <submittedName>
        <fullName evidence="3">Universal stress protein</fullName>
    </submittedName>
</protein>
<dbReference type="PANTHER" id="PTHR46268">
    <property type="entry name" value="STRESS RESPONSE PROTEIN NHAX"/>
    <property type="match status" value="1"/>
</dbReference>
<dbReference type="Proteomes" id="UP000252985">
    <property type="component" value="Chromosome"/>
</dbReference>
<proteinExistence type="inferred from homology"/>
<dbReference type="InterPro" id="IPR006016">
    <property type="entry name" value="UspA"/>
</dbReference>
<dbReference type="Gene3D" id="3.40.50.620">
    <property type="entry name" value="HUPs"/>
    <property type="match status" value="2"/>
</dbReference>
<evidence type="ECO:0000256" key="1">
    <source>
        <dbReference type="ARBA" id="ARBA00008791"/>
    </source>
</evidence>
<dbReference type="Pfam" id="PF00582">
    <property type="entry name" value="Usp"/>
    <property type="match status" value="2"/>
</dbReference>
<dbReference type="InterPro" id="IPR014729">
    <property type="entry name" value="Rossmann-like_a/b/a_fold"/>
</dbReference>
<evidence type="ECO:0000313" key="6">
    <source>
        <dbReference type="Proteomes" id="UP000253273"/>
    </source>
</evidence>
<reference evidence="4 5" key="1">
    <citation type="submission" date="2018-07" db="EMBL/GenBank/DDBJ databases">
        <title>Genome sequences of Haloplanus sp. CBA1112.</title>
        <authorList>
            <person name="Kim Y.B."/>
            <person name="Roh S.W."/>
        </authorList>
    </citation>
    <scope>NUCLEOTIDE SEQUENCE [LARGE SCALE GENOMIC DNA]</scope>
    <source>
        <strain evidence="4 5">CBA1112</strain>
    </source>
</reference>
<dbReference type="EMBL" id="CP031150">
    <property type="protein sequence ID" value="AXG06393.1"/>
    <property type="molecule type" value="Genomic_DNA"/>
</dbReference>
<evidence type="ECO:0000313" key="3">
    <source>
        <dbReference type="EMBL" id="AXG06393.1"/>
    </source>
</evidence>
<feature type="domain" description="UspA" evidence="2">
    <location>
        <begin position="149"/>
        <end position="287"/>
    </location>
</feature>
<accession>A0A345EC90</accession>
<dbReference type="SUPFAM" id="SSF52402">
    <property type="entry name" value="Adenine nucleotide alpha hydrolases-like"/>
    <property type="match status" value="2"/>
</dbReference>
<dbReference type="KEGG" id="haj:DU500_08125"/>
<dbReference type="GeneID" id="37286929"/>
<dbReference type="EMBL" id="CP031148">
    <property type="protein sequence ID" value="AXG09812.1"/>
    <property type="molecule type" value="Genomic_DNA"/>
</dbReference>
<name>A0A345E2H1_9EURY</name>